<proteinExistence type="predicted"/>
<keyword evidence="3" id="KW-1185">Reference proteome</keyword>
<sequence>MASDPAARDESNYHSAVLAHTENHRWVTAMDVAIGQSLTMDDPVWRDLLIRMADWKFDPPSAKRLTENTNYGRLSPETQKLLTACIKYYQYGIFPNHTIVPLELPPLVTSELKPAVQKELDRQQQERAAAEARQYQNSVDWSKFSNMRW</sequence>
<feature type="domain" description="Antibacterial effector protein Tle3 C-terminal" evidence="1">
    <location>
        <begin position="2"/>
        <end position="114"/>
    </location>
</feature>
<evidence type="ECO:0000313" key="2">
    <source>
        <dbReference type="EMBL" id="CEJ16996.1"/>
    </source>
</evidence>
<name>A0A7U7JE29_RALSL</name>
<dbReference type="EMBL" id="LN651281">
    <property type="protein sequence ID" value="CEJ16996.1"/>
    <property type="molecule type" value="Genomic_DNA"/>
</dbReference>
<reference evidence="2" key="1">
    <citation type="submission" date="2014-11" db="EMBL/GenBank/DDBJ databases">
        <authorList>
            <person name="Genoscope - CEA"/>
        </authorList>
    </citation>
    <scope>NUCLEOTIDE SEQUENCE</scope>
    <source>
        <strain evidence="2">IPO1609</strain>
    </source>
</reference>
<accession>A0A7U7JE29</accession>
<reference evidence="2" key="2">
    <citation type="submission" date="2022-04" db="EMBL/GenBank/DDBJ databases">
        <title>Genomic draft of R. solanacearum strain IPO1609, a phylotype IIB1/biovar 2/race 3 strain isolated from potato in Europe.</title>
        <authorList>
            <person name="Boucher C."/>
            <person name="Carrere S."/>
            <person name="Dossat C."/>
            <person name="Elbaz M."/>
            <person name="Genin S."/>
            <person name="Gouzy J."/>
            <person name="Prior P."/>
            <person name="Segurens B."/>
            <person name="Wincker P."/>
        </authorList>
    </citation>
    <scope>NUCLEOTIDE SEQUENCE</scope>
    <source>
        <strain evidence="2">IPO1609</strain>
    </source>
</reference>
<evidence type="ECO:0000259" key="1">
    <source>
        <dbReference type="Pfam" id="PF11678"/>
    </source>
</evidence>
<dbReference type="Pfam" id="PF11678">
    <property type="entry name" value="Tle3_C"/>
    <property type="match status" value="1"/>
</dbReference>
<dbReference type="InterPro" id="IPR021692">
    <property type="entry name" value="Tle3_C"/>
</dbReference>
<organism evidence="2 3">
    <name type="scientific">Ralstonia solanacearum IPO1609</name>
    <dbReference type="NCBI Taxonomy" id="564066"/>
    <lineage>
        <taxon>Bacteria</taxon>
        <taxon>Pseudomonadati</taxon>
        <taxon>Pseudomonadota</taxon>
        <taxon>Betaproteobacteria</taxon>
        <taxon>Burkholderiales</taxon>
        <taxon>Burkholderiaceae</taxon>
        <taxon>Ralstonia</taxon>
        <taxon>Ralstonia solanacearum species complex</taxon>
    </lineage>
</organism>
<gene>
    <name evidence="2" type="ORF">RSIPO_03696</name>
</gene>
<dbReference type="Proteomes" id="UP000053470">
    <property type="component" value="Unassembled WGS sequence"/>
</dbReference>
<protein>
    <recommendedName>
        <fullName evidence="1">Antibacterial effector protein Tle3 C-terminal domain-containing protein</fullName>
    </recommendedName>
</protein>
<evidence type="ECO:0000313" key="3">
    <source>
        <dbReference type="Proteomes" id="UP000053470"/>
    </source>
</evidence>
<dbReference type="AlphaFoldDB" id="A0A7U7JE29"/>